<evidence type="ECO:0000313" key="2">
    <source>
        <dbReference type="Proteomes" id="UP000295063"/>
    </source>
</evidence>
<keyword evidence="2" id="KW-1185">Reference proteome</keyword>
<gene>
    <name evidence="1" type="ORF">EV210_101494</name>
</gene>
<reference evidence="1 2" key="1">
    <citation type="submission" date="2019-03" db="EMBL/GenBank/DDBJ databases">
        <title>Genomic Encyclopedia of Type Strains, Phase IV (KMG-IV): sequencing the most valuable type-strain genomes for metagenomic binning, comparative biology and taxonomic classification.</title>
        <authorList>
            <person name="Goeker M."/>
        </authorList>
    </citation>
    <scope>NUCLEOTIDE SEQUENCE [LARGE SCALE GENOMIC DNA]</scope>
    <source>
        <strain evidence="1 2">DSM 15969</strain>
    </source>
</reference>
<accession>A0A4V2Q957</accession>
<comment type="caution">
    <text evidence="1">The sequence shown here is derived from an EMBL/GenBank/DDBJ whole genome shotgun (WGS) entry which is preliminary data.</text>
</comment>
<dbReference type="AlphaFoldDB" id="A0A4V2Q957"/>
<sequence>MDHQIQELLRNLVMLGYNSIQVRNIIQAALGDRDIADVSHAERHQLVNTLEEYVRRGQEFVLSYSK</sequence>
<protein>
    <submittedName>
        <fullName evidence="1">Uncharacterized protein</fullName>
    </submittedName>
</protein>
<organism evidence="1 2">
    <name type="scientific">Anaerospora hongkongensis</name>
    <dbReference type="NCBI Taxonomy" id="244830"/>
    <lineage>
        <taxon>Bacteria</taxon>
        <taxon>Bacillati</taxon>
        <taxon>Bacillota</taxon>
        <taxon>Negativicutes</taxon>
        <taxon>Selenomonadales</taxon>
        <taxon>Sporomusaceae</taxon>
        <taxon>Anaerospora</taxon>
    </lineage>
</organism>
<dbReference type="RefSeq" id="WP_132075003.1">
    <property type="nucleotide sequence ID" value="NZ_DAIMLW010000327.1"/>
</dbReference>
<proteinExistence type="predicted"/>
<evidence type="ECO:0000313" key="1">
    <source>
        <dbReference type="EMBL" id="TCL40293.1"/>
    </source>
</evidence>
<dbReference type="Proteomes" id="UP000295063">
    <property type="component" value="Unassembled WGS sequence"/>
</dbReference>
<name>A0A4V2Q957_9FIRM</name>
<dbReference type="EMBL" id="SLUI01000001">
    <property type="protein sequence ID" value="TCL40293.1"/>
    <property type="molecule type" value="Genomic_DNA"/>
</dbReference>